<keyword evidence="3" id="KW-1185">Reference proteome</keyword>
<proteinExistence type="predicted"/>
<name>A0ABP1ADI2_9BRYO</name>
<organism evidence="2 3">
    <name type="scientific">Sphagnum jensenii</name>
    <dbReference type="NCBI Taxonomy" id="128206"/>
    <lineage>
        <taxon>Eukaryota</taxon>
        <taxon>Viridiplantae</taxon>
        <taxon>Streptophyta</taxon>
        <taxon>Embryophyta</taxon>
        <taxon>Bryophyta</taxon>
        <taxon>Sphagnophytina</taxon>
        <taxon>Sphagnopsida</taxon>
        <taxon>Sphagnales</taxon>
        <taxon>Sphagnaceae</taxon>
        <taxon>Sphagnum</taxon>
    </lineage>
</organism>
<accession>A0ABP1ADI2</accession>
<evidence type="ECO:0000313" key="2">
    <source>
        <dbReference type="EMBL" id="CAK9860579.1"/>
    </source>
</evidence>
<evidence type="ECO:0000256" key="1">
    <source>
        <dbReference type="SAM" id="MobiDB-lite"/>
    </source>
</evidence>
<dbReference type="PANTHER" id="PTHR36048:SF1">
    <property type="entry name" value="RIBOSOME MATURATION FACTOR"/>
    <property type="match status" value="1"/>
</dbReference>
<feature type="compositionally biased region" description="Polar residues" evidence="1">
    <location>
        <begin position="79"/>
        <end position="95"/>
    </location>
</feature>
<reference evidence="2" key="1">
    <citation type="submission" date="2024-03" db="EMBL/GenBank/DDBJ databases">
        <authorList>
            <consortium name="ELIXIR-Norway"/>
            <consortium name="Elixir Norway"/>
        </authorList>
    </citation>
    <scope>NUCLEOTIDE SEQUENCE</scope>
</reference>
<dbReference type="Proteomes" id="UP001497522">
    <property type="component" value="Chromosome 11"/>
</dbReference>
<feature type="compositionally biased region" description="Basic residues" evidence="1">
    <location>
        <begin position="214"/>
        <end position="226"/>
    </location>
</feature>
<protein>
    <submittedName>
        <fullName evidence="2">Uncharacterized protein</fullName>
    </submittedName>
</protein>
<feature type="compositionally biased region" description="Polar residues" evidence="1">
    <location>
        <begin position="63"/>
        <end position="72"/>
    </location>
</feature>
<feature type="compositionally biased region" description="Polar residues" evidence="1">
    <location>
        <begin position="102"/>
        <end position="117"/>
    </location>
</feature>
<feature type="region of interest" description="Disordered" evidence="1">
    <location>
        <begin position="149"/>
        <end position="171"/>
    </location>
</feature>
<sequence>MADFNPPTSMDFSMGSTEQKMAMSLDDIIKHTKKEKGKMQRAAIKNGNRKLNGPGAKAALQKSVASRSSSMRQGKLAQARSNNGAVSFPATQATSKKAFATPVNTRSRQFMNNSESGWGNAPSWRRNSQKLANTFAAAAGNMKILVVNNSSKNGAGRPAGTLRRKAMTGPKQQVTTVTQNSNLNQVQNQRPKTLDSLFASIRNNVQQAAASRQGGHRRGGGRRPAV</sequence>
<evidence type="ECO:0000313" key="3">
    <source>
        <dbReference type="Proteomes" id="UP001497522"/>
    </source>
</evidence>
<gene>
    <name evidence="2" type="ORF">CSSPJE1EN2_LOCUS3574</name>
</gene>
<feature type="region of interest" description="Disordered" evidence="1">
    <location>
        <begin position="206"/>
        <end position="226"/>
    </location>
</feature>
<dbReference type="EMBL" id="OZ023712">
    <property type="protein sequence ID" value="CAK9860579.1"/>
    <property type="molecule type" value="Genomic_DNA"/>
</dbReference>
<feature type="region of interest" description="Disordered" evidence="1">
    <location>
        <begin position="32"/>
        <end position="125"/>
    </location>
</feature>
<dbReference type="PANTHER" id="PTHR36048">
    <property type="entry name" value="RIBOSOME MATURATION FACTOR"/>
    <property type="match status" value="1"/>
</dbReference>